<sequence length="550" mass="61933">MAQESSERRSSPFNIQHGWFWVLRILQLALYGYPCHMARIYHKMVKNTRWISSGGAFRNPQAGLQHIFNISLATMIILFFDALVWYGNIYDAPAETVETLYWIGTLLDVAMIVTPAAGLYYFGTPWEWLQQSCVGHAAWTELDDNRTLSPDWKPRDPPQWIDLLGSAKRKGPLAAVHSDCQKLKVFWCFVVFNIILAFLVWVLRTLQLLCLDDPTNDGRLLITNSRKSPGRLHRCVYGLVALYPHFRSLNSQRHDAEKLQKRIGIKNGRLDRTTAQPSVMIGPPKPTRTQRVLHTLVYLTGRESDERPEDLESGLVTQEPPRLPEPAFLPPSPLDAIEEFEWIYRPPSPPHPPAGLADILAHYTVLSSILPKIHHADFLSLLTVSKAVNASIHGACGPSLRVAAARTCGGGGIPSSSSSPRERCSLCKIPICHHDTPSDCSKLILIWSRPHLNCVRICNLCFCKRKCGGAGKQVCKCHERMEGLVCKDDVGCAVRQIAVMERQRSGEMVHKKGCAQCGGRFWSWFRPYQWWVHADENCGRDCMGDVHSAV</sequence>
<evidence type="ECO:0000256" key="2">
    <source>
        <dbReference type="SAM" id="Phobius"/>
    </source>
</evidence>
<feature type="transmembrane region" description="Helical" evidence="2">
    <location>
        <begin position="185"/>
        <end position="203"/>
    </location>
</feature>
<keyword evidence="4" id="KW-1185">Reference proteome</keyword>
<dbReference type="InParanoid" id="A0A5J5EFB0"/>
<keyword evidence="2" id="KW-0472">Membrane</keyword>
<accession>A0A5J5EFB0</accession>
<keyword evidence="2" id="KW-1133">Transmembrane helix</keyword>
<comment type="caution">
    <text evidence="3">The sequence shown here is derived from an EMBL/GenBank/DDBJ whole genome shotgun (WGS) entry which is preliminary data.</text>
</comment>
<feature type="region of interest" description="Disordered" evidence="1">
    <location>
        <begin position="304"/>
        <end position="328"/>
    </location>
</feature>
<feature type="transmembrane region" description="Helical" evidence="2">
    <location>
        <begin position="20"/>
        <end position="41"/>
    </location>
</feature>
<evidence type="ECO:0000313" key="4">
    <source>
        <dbReference type="Proteomes" id="UP000326924"/>
    </source>
</evidence>
<dbReference type="EMBL" id="VXIS01000347">
    <property type="protein sequence ID" value="KAA8894342.1"/>
    <property type="molecule type" value="Genomic_DNA"/>
</dbReference>
<dbReference type="Proteomes" id="UP000326924">
    <property type="component" value="Unassembled WGS sequence"/>
</dbReference>
<name>A0A5J5EFB0_9PEZI</name>
<feature type="transmembrane region" description="Helical" evidence="2">
    <location>
        <begin position="67"/>
        <end position="87"/>
    </location>
</feature>
<dbReference type="OrthoDB" id="10650135at2759"/>
<organism evidence="3 4">
    <name type="scientific">Sphaerosporella brunnea</name>
    <dbReference type="NCBI Taxonomy" id="1250544"/>
    <lineage>
        <taxon>Eukaryota</taxon>
        <taxon>Fungi</taxon>
        <taxon>Dikarya</taxon>
        <taxon>Ascomycota</taxon>
        <taxon>Pezizomycotina</taxon>
        <taxon>Pezizomycetes</taxon>
        <taxon>Pezizales</taxon>
        <taxon>Pyronemataceae</taxon>
        <taxon>Sphaerosporella</taxon>
    </lineage>
</organism>
<evidence type="ECO:0000256" key="1">
    <source>
        <dbReference type="SAM" id="MobiDB-lite"/>
    </source>
</evidence>
<reference evidence="3 4" key="1">
    <citation type="submission" date="2019-09" db="EMBL/GenBank/DDBJ databases">
        <title>Draft genome of the ectomycorrhizal ascomycete Sphaerosporella brunnea.</title>
        <authorList>
            <consortium name="DOE Joint Genome Institute"/>
            <person name="Benucci G.M."/>
            <person name="Marozzi G."/>
            <person name="Antonielli L."/>
            <person name="Sanchez S."/>
            <person name="Marco P."/>
            <person name="Wang X."/>
            <person name="Falini L.B."/>
            <person name="Barry K."/>
            <person name="Haridas S."/>
            <person name="Lipzen A."/>
            <person name="Labutti K."/>
            <person name="Grigoriev I.V."/>
            <person name="Murat C."/>
            <person name="Martin F."/>
            <person name="Albertini E."/>
            <person name="Donnini D."/>
            <person name="Bonito G."/>
        </authorList>
    </citation>
    <scope>NUCLEOTIDE SEQUENCE [LARGE SCALE GENOMIC DNA]</scope>
    <source>
        <strain evidence="3 4">Sb_GMNB300</strain>
    </source>
</reference>
<dbReference type="AlphaFoldDB" id="A0A5J5EFB0"/>
<protein>
    <submittedName>
        <fullName evidence="3">Uncharacterized protein</fullName>
    </submittedName>
</protein>
<feature type="transmembrane region" description="Helical" evidence="2">
    <location>
        <begin position="99"/>
        <end position="122"/>
    </location>
</feature>
<gene>
    <name evidence="3" type="ORF">FN846DRAFT_913006</name>
</gene>
<evidence type="ECO:0000313" key="3">
    <source>
        <dbReference type="EMBL" id="KAA8894342.1"/>
    </source>
</evidence>
<proteinExistence type="predicted"/>
<keyword evidence="2" id="KW-0812">Transmembrane</keyword>